<dbReference type="Proteomes" id="UP000220226">
    <property type="component" value="Unassembled WGS sequence"/>
</dbReference>
<dbReference type="EMBL" id="NTQT01000024">
    <property type="protein sequence ID" value="PFC72511.1"/>
    <property type="molecule type" value="Genomic_DNA"/>
</dbReference>
<dbReference type="InterPro" id="IPR016181">
    <property type="entry name" value="Acyl_CoA_acyltransferase"/>
</dbReference>
<dbReference type="Pfam" id="PF13302">
    <property type="entry name" value="Acetyltransf_3"/>
    <property type="match status" value="1"/>
</dbReference>
<dbReference type="Gene3D" id="3.40.630.30">
    <property type="match status" value="1"/>
</dbReference>
<gene>
    <name evidence="2" type="ORF">CN290_18395</name>
</gene>
<feature type="domain" description="N-acetyltransferase" evidence="1">
    <location>
        <begin position="8"/>
        <end position="167"/>
    </location>
</feature>
<dbReference type="RefSeq" id="WP_098288948.1">
    <property type="nucleotide sequence ID" value="NZ_NTQT01000024.1"/>
</dbReference>
<evidence type="ECO:0000313" key="3">
    <source>
        <dbReference type="Proteomes" id="UP000220226"/>
    </source>
</evidence>
<evidence type="ECO:0000313" key="2">
    <source>
        <dbReference type="EMBL" id="PFC72511.1"/>
    </source>
</evidence>
<dbReference type="PANTHER" id="PTHR43792">
    <property type="entry name" value="GNAT FAMILY, PUTATIVE (AFU_ORTHOLOGUE AFUA_3G00765)-RELATED-RELATED"/>
    <property type="match status" value="1"/>
</dbReference>
<dbReference type="InterPro" id="IPR051531">
    <property type="entry name" value="N-acetyltransferase"/>
</dbReference>
<sequence length="168" mass="20042">MFIKAERLLIRKFEFKDWEAVHEYTSDSDVMKYIPEGVFTEEDTRNFVNKNMGENAKSFPVILIGENILIGHIVFHKYFGEHTYEIGWVFNPKYFNKGYASEAAQATLKYGFKEMKLHRIIATCQPENTSSYRVMEKIGMRREGYFKKCIPHGNEWWDEYYYAILEEE</sequence>
<protein>
    <submittedName>
        <fullName evidence="2">GNAT family N-acetyltransferase</fullName>
    </submittedName>
</protein>
<evidence type="ECO:0000259" key="1">
    <source>
        <dbReference type="PROSITE" id="PS51186"/>
    </source>
</evidence>
<dbReference type="SUPFAM" id="SSF55729">
    <property type="entry name" value="Acyl-CoA N-acyltransferases (Nat)"/>
    <property type="match status" value="1"/>
</dbReference>
<name>A0A2A8Y2Z6_BACCE</name>
<comment type="caution">
    <text evidence="2">The sequence shown here is derived from an EMBL/GenBank/DDBJ whole genome shotgun (WGS) entry which is preliminary data.</text>
</comment>
<dbReference type="PROSITE" id="PS51186">
    <property type="entry name" value="GNAT"/>
    <property type="match status" value="1"/>
</dbReference>
<proteinExistence type="predicted"/>
<organism evidence="2 3">
    <name type="scientific">Bacillus cereus</name>
    <dbReference type="NCBI Taxonomy" id="1396"/>
    <lineage>
        <taxon>Bacteria</taxon>
        <taxon>Bacillati</taxon>
        <taxon>Bacillota</taxon>
        <taxon>Bacilli</taxon>
        <taxon>Bacillales</taxon>
        <taxon>Bacillaceae</taxon>
        <taxon>Bacillus</taxon>
        <taxon>Bacillus cereus group</taxon>
    </lineage>
</organism>
<reference evidence="2 3" key="1">
    <citation type="submission" date="2017-09" db="EMBL/GenBank/DDBJ databases">
        <title>Large-scale bioinformatics analysis of Bacillus genomes uncovers conserved roles of natural products in bacterial physiology.</title>
        <authorList>
            <consortium name="Agbiome Team Llc"/>
            <person name="Bleich R.M."/>
            <person name="Grubbs K.J."/>
            <person name="Santa Maria K.C."/>
            <person name="Allen S.E."/>
            <person name="Farag S."/>
            <person name="Shank E.A."/>
            <person name="Bowers A."/>
        </authorList>
    </citation>
    <scope>NUCLEOTIDE SEQUENCE [LARGE SCALE GENOMIC DNA]</scope>
    <source>
        <strain evidence="2 3">AFS025165</strain>
    </source>
</reference>
<keyword evidence="2" id="KW-0808">Transferase</keyword>
<dbReference type="InterPro" id="IPR000182">
    <property type="entry name" value="GNAT_dom"/>
</dbReference>
<accession>A0A2A8Y2Z6</accession>
<dbReference type="GO" id="GO:0016747">
    <property type="term" value="F:acyltransferase activity, transferring groups other than amino-acyl groups"/>
    <property type="evidence" value="ECO:0007669"/>
    <property type="project" value="InterPro"/>
</dbReference>
<dbReference type="AlphaFoldDB" id="A0A2A8Y2Z6"/>
<dbReference type="PANTHER" id="PTHR43792:SF5">
    <property type="entry name" value="RIBOSOMAL-PROTEIN-SERINE ACETYLTRANSFERASE"/>
    <property type="match status" value="1"/>
</dbReference>